<evidence type="ECO:0000256" key="3">
    <source>
        <dbReference type="ARBA" id="ARBA00022670"/>
    </source>
</evidence>
<dbReference type="NCBIfam" id="TIGR00504">
    <property type="entry name" value="pyro_pdase"/>
    <property type="match status" value="1"/>
</dbReference>
<dbReference type="InterPro" id="IPR036440">
    <property type="entry name" value="Peptidase_C15-like_sf"/>
</dbReference>
<dbReference type="PIRSF" id="PIRSF015592">
    <property type="entry name" value="Prld-crbxl_pptds"/>
    <property type="match status" value="1"/>
</dbReference>
<dbReference type="HAMAP" id="MF_00417">
    <property type="entry name" value="Pyrrolid_peptidase"/>
    <property type="match status" value="1"/>
</dbReference>
<evidence type="ECO:0000256" key="4">
    <source>
        <dbReference type="ARBA" id="ARBA00022801"/>
    </source>
</evidence>
<dbReference type="InterPro" id="IPR016125">
    <property type="entry name" value="Peptidase_C15-like"/>
</dbReference>
<dbReference type="EC" id="3.4.19.3" evidence="6"/>
<dbReference type="NCBIfam" id="NF009676">
    <property type="entry name" value="PRK13197.1"/>
    <property type="match status" value="1"/>
</dbReference>
<dbReference type="EMBL" id="JBBUTG010000001">
    <property type="protein sequence ID" value="MEK8029373.1"/>
    <property type="molecule type" value="Genomic_DNA"/>
</dbReference>
<feature type="active site" evidence="6">
    <location>
        <position position="169"/>
    </location>
</feature>
<dbReference type="Gene3D" id="3.40.630.20">
    <property type="entry name" value="Peptidase C15, pyroglutamyl peptidase I-like"/>
    <property type="match status" value="1"/>
</dbReference>
<dbReference type="PRINTS" id="PR00706">
    <property type="entry name" value="PYROGLUPTASE"/>
</dbReference>
<comment type="subunit">
    <text evidence="6">Homotetramer.</text>
</comment>
<organism evidence="8 9">
    <name type="scientific">Ideonella lacteola</name>
    <dbReference type="NCBI Taxonomy" id="2984193"/>
    <lineage>
        <taxon>Bacteria</taxon>
        <taxon>Pseudomonadati</taxon>
        <taxon>Pseudomonadota</taxon>
        <taxon>Betaproteobacteria</taxon>
        <taxon>Burkholderiales</taxon>
        <taxon>Sphaerotilaceae</taxon>
        <taxon>Ideonella</taxon>
    </lineage>
</organism>
<comment type="catalytic activity">
    <reaction evidence="6 7">
        <text>Release of an N-terminal pyroglutamyl group from a polypeptide, the second amino acid generally not being Pro.</text>
        <dbReference type="EC" id="3.4.19.3"/>
    </reaction>
</comment>
<keyword evidence="2 6" id="KW-0963">Cytoplasm</keyword>
<comment type="function">
    <text evidence="6">Removes 5-oxoproline from various penultimate amino acid residues except L-proline.</text>
</comment>
<evidence type="ECO:0000256" key="7">
    <source>
        <dbReference type="PROSITE-ProRule" id="PRU10077"/>
    </source>
</evidence>
<dbReference type="GO" id="GO:0016920">
    <property type="term" value="F:pyroglutamyl-peptidase activity"/>
    <property type="evidence" value="ECO:0007669"/>
    <property type="project" value="UniProtKB-EC"/>
</dbReference>
<dbReference type="SUPFAM" id="SSF53182">
    <property type="entry name" value="Pyrrolidone carboxyl peptidase (pyroglutamate aminopeptidase)"/>
    <property type="match status" value="1"/>
</dbReference>
<name>A0ABU9BIQ8_9BURK</name>
<comment type="subcellular location">
    <subcellularLocation>
        <location evidence="6">Cytoplasm</location>
    </subcellularLocation>
</comment>
<proteinExistence type="inferred from homology"/>
<dbReference type="InterPro" id="IPR033694">
    <property type="entry name" value="PGPEP1_Cys_AS"/>
</dbReference>
<evidence type="ECO:0000256" key="5">
    <source>
        <dbReference type="ARBA" id="ARBA00022807"/>
    </source>
</evidence>
<gene>
    <name evidence="6 8" type="primary">pcp</name>
    <name evidence="8" type="ORF">AACH06_00955</name>
</gene>
<feature type="active site" evidence="6">
    <location>
        <position position="83"/>
    </location>
</feature>
<evidence type="ECO:0000256" key="6">
    <source>
        <dbReference type="HAMAP-Rule" id="MF_00417"/>
    </source>
</evidence>
<dbReference type="InterPro" id="IPR029762">
    <property type="entry name" value="PGP-I_bact-type"/>
</dbReference>
<reference evidence="8 9" key="1">
    <citation type="submission" date="2024-04" db="EMBL/GenBank/DDBJ databases">
        <title>Novel species of the genus Ideonella isolated from streams.</title>
        <authorList>
            <person name="Lu H."/>
        </authorList>
    </citation>
    <scope>NUCLEOTIDE SEQUENCE [LARGE SCALE GENOMIC DNA]</scope>
    <source>
        <strain evidence="8 9">DXS29W</strain>
    </source>
</reference>
<dbReference type="InterPro" id="IPR000816">
    <property type="entry name" value="Peptidase_C15"/>
</dbReference>
<dbReference type="Pfam" id="PF01470">
    <property type="entry name" value="Peptidase_C15"/>
    <property type="match status" value="1"/>
</dbReference>
<comment type="caution">
    <text evidence="8">The sequence shown here is derived from an EMBL/GenBank/DDBJ whole genome shotgun (WGS) entry which is preliminary data.</text>
</comment>
<keyword evidence="9" id="KW-1185">Reference proteome</keyword>
<dbReference type="PANTHER" id="PTHR23402:SF1">
    <property type="entry name" value="PYROGLUTAMYL-PEPTIDASE I"/>
    <property type="match status" value="1"/>
</dbReference>
<dbReference type="CDD" id="cd00501">
    <property type="entry name" value="Peptidase_C15"/>
    <property type="match status" value="1"/>
</dbReference>
<feature type="active site" evidence="6 7">
    <location>
        <position position="146"/>
    </location>
</feature>
<keyword evidence="4 6" id="KW-0378">Hydrolase</keyword>
<evidence type="ECO:0000313" key="9">
    <source>
        <dbReference type="Proteomes" id="UP001371218"/>
    </source>
</evidence>
<dbReference type="PANTHER" id="PTHR23402">
    <property type="entry name" value="PROTEASE FAMILY C15 PYROGLUTAMYL-PEPTIDASE I-RELATED"/>
    <property type="match status" value="1"/>
</dbReference>
<comment type="similarity">
    <text evidence="1 6">Belongs to the peptidase C15 family.</text>
</comment>
<accession>A0ABU9BIQ8</accession>
<keyword evidence="5 6" id="KW-0788">Thiol protease</keyword>
<dbReference type="RefSeq" id="WP_341423711.1">
    <property type="nucleotide sequence ID" value="NZ_JBBUTG010000001.1"/>
</dbReference>
<evidence type="ECO:0000256" key="2">
    <source>
        <dbReference type="ARBA" id="ARBA00022490"/>
    </source>
</evidence>
<evidence type="ECO:0000313" key="8">
    <source>
        <dbReference type="EMBL" id="MEK8029373.1"/>
    </source>
</evidence>
<dbReference type="PROSITE" id="PS01334">
    <property type="entry name" value="PYRASE_CYS"/>
    <property type="match status" value="1"/>
</dbReference>
<keyword evidence="3 6" id="KW-0645">Protease</keyword>
<evidence type="ECO:0000256" key="1">
    <source>
        <dbReference type="ARBA" id="ARBA00006641"/>
    </source>
</evidence>
<sequence length="218" mass="23046">MPQPAVILLTGFEPFGGEAINPSWEVARALDGELVAGSRVVARELPCRFGAAGEAMRQLVAELRPVCVLALGQASGRADFSIERVAINVDDARIPDNGGAQPIDEPVVAEGPAGYFATLPIKAMVAGLRAEGLPASVSQTAGTFVCNHVFYSLMHSLRQHPDVRAGFMHLPLLPAQASRHPGLPCMPLPLMIEGVRQSLHIAATHHGRDTVQAEGQVA</sequence>
<protein>
    <recommendedName>
        <fullName evidence="6">Pyrrolidone-carboxylate peptidase</fullName>
        <ecNumber evidence="6">3.4.19.3</ecNumber>
    </recommendedName>
    <alternativeName>
        <fullName evidence="6">5-oxoprolyl-peptidase</fullName>
    </alternativeName>
    <alternativeName>
        <fullName evidence="6">Pyroglutamyl-peptidase I</fullName>
        <shortName evidence="6">PGP-I</shortName>
        <shortName evidence="6">Pyrase</shortName>
    </alternativeName>
</protein>
<dbReference type="Proteomes" id="UP001371218">
    <property type="component" value="Unassembled WGS sequence"/>
</dbReference>